<dbReference type="EMBL" id="JAATVY010000004">
    <property type="protein sequence ID" value="NJC69774.1"/>
    <property type="molecule type" value="Genomic_DNA"/>
</dbReference>
<accession>A0ABX0XWY6</accession>
<evidence type="ECO:0000313" key="1">
    <source>
        <dbReference type="EMBL" id="NJC69774.1"/>
    </source>
</evidence>
<dbReference type="InterPro" id="IPR002591">
    <property type="entry name" value="Phosphodiest/P_Trfase"/>
</dbReference>
<reference evidence="1 2" key="1">
    <citation type="submission" date="2020-03" db="EMBL/GenBank/DDBJ databases">
        <title>WGS of the type strain of Planosporangium spp.</title>
        <authorList>
            <person name="Thawai C."/>
        </authorList>
    </citation>
    <scope>NUCLEOTIDE SEQUENCE [LARGE SCALE GENOMIC DNA]</scope>
    <source>
        <strain evidence="1 2">TBRC 5610</strain>
    </source>
</reference>
<proteinExistence type="predicted"/>
<dbReference type="PANTHER" id="PTHR10151:SF120">
    <property type="entry name" value="BIS(5'-ADENOSYL)-TRIPHOSPHATASE"/>
    <property type="match status" value="1"/>
</dbReference>
<dbReference type="Proteomes" id="UP000722989">
    <property type="component" value="Unassembled WGS sequence"/>
</dbReference>
<dbReference type="SUPFAM" id="SSF53649">
    <property type="entry name" value="Alkaline phosphatase-like"/>
    <property type="match status" value="1"/>
</dbReference>
<dbReference type="Gene3D" id="3.40.720.10">
    <property type="entry name" value="Alkaline Phosphatase, subunit A"/>
    <property type="match status" value="1"/>
</dbReference>
<comment type="caution">
    <text evidence="1">The sequence shown here is derived from an EMBL/GenBank/DDBJ whole genome shotgun (WGS) entry which is preliminary data.</text>
</comment>
<gene>
    <name evidence="1" type="ORF">HC031_08580</name>
</gene>
<name>A0ABX0XWY6_9ACTN</name>
<sequence length="388" mass="40126">MDVVQPRYGTDTLADVLPGVLTALGAPGLADPLGLASGPLAGVRRVAVLLVDGLGEYQIPLAAPYAPTLTDLATGRLGHSRSITAGFPSTTPTSLVSVGTGAPPGQHGVLGFNLRVPQTGRILNHIEWRDDPAPAVWQPVPTVFERAAAAGVPVTVVSRADFAGSGLTVAAYRGAAYRGAAGVDALATELLSALRVQGGLVYGYHPDLDRAGHRHGLASPEWASAAADVDRLVTRLAAELPADAALVVTADHGQLDIPAEGRFDLDTDARLRAGVVAAAGEARVRYLYTAPGARDDVVAAWRAVLGDGAWVVPREEAVAAGWFGPVPEEHLARIGDVVVACHDRNVVVATRSEPPFVARMVAFHGSYTAAEMRVPLFVVAGASAADLS</sequence>
<organism evidence="1 2">
    <name type="scientific">Planosporangium thailandense</name>
    <dbReference type="NCBI Taxonomy" id="765197"/>
    <lineage>
        <taxon>Bacteria</taxon>
        <taxon>Bacillati</taxon>
        <taxon>Actinomycetota</taxon>
        <taxon>Actinomycetes</taxon>
        <taxon>Micromonosporales</taxon>
        <taxon>Micromonosporaceae</taxon>
        <taxon>Planosporangium</taxon>
    </lineage>
</organism>
<evidence type="ECO:0000313" key="2">
    <source>
        <dbReference type="Proteomes" id="UP000722989"/>
    </source>
</evidence>
<keyword evidence="2" id="KW-1185">Reference proteome</keyword>
<protein>
    <submittedName>
        <fullName evidence="1">Alkaline phosphatase family protein</fullName>
    </submittedName>
</protein>
<dbReference type="InterPro" id="IPR017850">
    <property type="entry name" value="Alkaline_phosphatase_core_sf"/>
</dbReference>
<dbReference type="PANTHER" id="PTHR10151">
    <property type="entry name" value="ECTONUCLEOTIDE PYROPHOSPHATASE/PHOSPHODIESTERASE"/>
    <property type="match status" value="1"/>
</dbReference>
<dbReference type="RefSeq" id="WP_167924665.1">
    <property type="nucleotide sequence ID" value="NZ_JAATVY010000004.1"/>
</dbReference>
<dbReference type="Pfam" id="PF01663">
    <property type="entry name" value="Phosphodiest"/>
    <property type="match status" value="1"/>
</dbReference>